<evidence type="ECO:0000256" key="1">
    <source>
        <dbReference type="SAM" id="MobiDB-lite"/>
    </source>
</evidence>
<feature type="compositionally biased region" description="Polar residues" evidence="1">
    <location>
        <begin position="295"/>
        <end position="314"/>
    </location>
</feature>
<dbReference type="VEuPathDB" id="VectorBase:LLONM1_002515"/>
<dbReference type="InterPro" id="IPR036249">
    <property type="entry name" value="Thioredoxin-like_sf"/>
</dbReference>
<accession>A0A1B0CF30</accession>
<dbReference type="PANTHER" id="PTHR23322:SF96">
    <property type="entry name" value="FAS-ASSOCIATED FACTOR 1"/>
    <property type="match status" value="1"/>
</dbReference>
<dbReference type="InterPro" id="IPR033043">
    <property type="entry name" value="FAF1-like_UBX"/>
</dbReference>
<feature type="region of interest" description="Disordered" evidence="1">
    <location>
        <begin position="549"/>
        <end position="577"/>
    </location>
</feature>
<dbReference type="CTD" id="36769"/>
<keyword evidence="4" id="KW-1185">Reference proteome</keyword>
<dbReference type="GO" id="GO:0043130">
    <property type="term" value="F:ubiquitin binding"/>
    <property type="evidence" value="ECO:0007669"/>
    <property type="project" value="TreeGrafter"/>
</dbReference>
<dbReference type="SMART" id="SM00166">
    <property type="entry name" value="UBX"/>
    <property type="match status" value="1"/>
</dbReference>
<protein>
    <recommendedName>
        <fullName evidence="2">UBX domain-containing protein</fullName>
    </recommendedName>
</protein>
<dbReference type="InterPro" id="IPR050730">
    <property type="entry name" value="UBX_domain-protein"/>
</dbReference>
<evidence type="ECO:0000313" key="4">
    <source>
        <dbReference type="Proteomes" id="UP000092461"/>
    </source>
</evidence>
<evidence type="ECO:0000259" key="2">
    <source>
        <dbReference type="PROSITE" id="PS50033"/>
    </source>
</evidence>
<dbReference type="CDD" id="cd01771">
    <property type="entry name" value="UBX_UBXN3A"/>
    <property type="match status" value="1"/>
</dbReference>
<dbReference type="GO" id="GO:0005783">
    <property type="term" value="C:endoplasmic reticulum"/>
    <property type="evidence" value="ECO:0007669"/>
    <property type="project" value="TreeGrafter"/>
</dbReference>
<dbReference type="InterPro" id="IPR001012">
    <property type="entry name" value="UBX_dom"/>
</dbReference>
<dbReference type="Gene3D" id="3.10.20.90">
    <property type="entry name" value="Phosphatidylinositol 3-kinase Catalytic Subunit, Chain A, domain 1"/>
    <property type="match status" value="3"/>
</dbReference>
<dbReference type="SUPFAM" id="SSF52833">
    <property type="entry name" value="Thioredoxin-like"/>
    <property type="match status" value="1"/>
</dbReference>
<dbReference type="RefSeq" id="XP_055688060.1">
    <property type="nucleotide sequence ID" value="XM_055832085.1"/>
</dbReference>
<dbReference type="PANTHER" id="PTHR23322">
    <property type="entry name" value="FAS-ASSOCIATED PROTEIN"/>
    <property type="match status" value="1"/>
</dbReference>
<name>A0A1B0CF30_LUTLO</name>
<dbReference type="VEuPathDB" id="VectorBase:LLOJ002950"/>
<dbReference type="SUPFAM" id="SSF54236">
    <property type="entry name" value="Ubiquitin-like"/>
    <property type="match status" value="3"/>
</dbReference>
<dbReference type="Pfam" id="PF21021">
    <property type="entry name" value="FAF1"/>
    <property type="match status" value="1"/>
</dbReference>
<dbReference type="EMBL" id="AJWK01009604">
    <property type="status" value="NOT_ANNOTATED_CDS"/>
    <property type="molecule type" value="Genomic_DNA"/>
</dbReference>
<dbReference type="KEGG" id="lll:129792741"/>
<feature type="domain" description="UBX" evidence="2">
    <location>
        <begin position="601"/>
        <end position="678"/>
    </location>
</feature>
<evidence type="ECO:0000313" key="3">
    <source>
        <dbReference type="EnsemblMetazoa" id="LLOJ002950-PA"/>
    </source>
</evidence>
<dbReference type="Gene3D" id="3.40.30.10">
    <property type="entry name" value="Glutaredoxin"/>
    <property type="match status" value="1"/>
</dbReference>
<dbReference type="EnsemblMetazoa" id="LLOJ002950-RA">
    <property type="protein sequence ID" value="LLOJ002950-PA"/>
    <property type="gene ID" value="LLOJ002950"/>
</dbReference>
<feature type="compositionally biased region" description="Acidic residues" evidence="1">
    <location>
        <begin position="315"/>
        <end position="328"/>
    </location>
</feature>
<dbReference type="InterPro" id="IPR006577">
    <property type="entry name" value="UAS"/>
</dbReference>
<proteinExistence type="predicted"/>
<sequence>MAENREETLANFQNITAIDDVGEAILVLEESNWDLLTAIHKVIPQDDPPAEHPPPYSMASSSMATEKLNLNNLDVTSNTGVEPMAAGTPSSSSPMSIVYNIPATNSRTAGPSTSGNNGFLNDAQQRPKDVNFTINFNNRMHNFVISDHATIGELKTRIYEATNVPPCRQALKGITPFRHREAQNSAAVLKNLNVARENLLDLTDLTDLTDDGSSPSRLNDTFNLKITIQPEGRTIPLKFPGTHTILDVKSDVSDITDIAVRHQVWTGWPENVSQGTSLAQSGIDLEHNLVLKSAESMSSKRSQRQTRSNNSTIDLDSESSMEEYEDASEDFNADDDLFAESPPQSRQNYLMPDQVSDEIIGSIEFVQNYIQRYGEPHPEFYQGTLSDALAEACHKPAKDRKLLAIYLHHDSSVLTNVFCGQLLSCESIIQTLMHNFILYGWDLTFESNKNMFLSAITGAIGTPASLTVRNIPTDRLPAILIISKSRSNCEVFSVIHGNVGVDDLLSQLMESIDLYTEQQRVEIREENERAAREQVLFEQDMAYRESLEADRAKEEARKRREQMLASERKRLESEKAEQEARRVAMRLEAEKTLPVEPDANHPAEVTKIRVRQPSGDFLERRFTADTKLNILLNYITSVGFPVAEYKMFSGWPRKDLTTMDADETLKNLRLCPQETVILEER</sequence>
<dbReference type="SMART" id="SM00594">
    <property type="entry name" value="UAS"/>
    <property type="match status" value="1"/>
</dbReference>
<dbReference type="OrthoDB" id="1920064at2759"/>
<dbReference type="Proteomes" id="UP000092461">
    <property type="component" value="Unassembled WGS sequence"/>
</dbReference>
<feature type="region of interest" description="Disordered" evidence="1">
    <location>
        <begin position="294"/>
        <end position="328"/>
    </location>
</feature>
<organism evidence="3 4">
    <name type="scientific">Lutzomyia longipalpis</name>
    <name type="common">Sand fly</name>
    <dbReference type="NCBI Taxonomy" id="7200"/>
    <lineage>
        <taxon>Eukaryota</taxon>
        <taxon>Metazoa</taxon>
        <taxon>Ecdysozoa</taxon>
        <taxon>Arthropoda</taxon>
        <taxon>Hexapoda</taxon>
        <taxon>Insecta</taxon>
        <taxon>Pterygota</taxon>
        <taxon>Neoptera</taxon>
        <taxon>Endopterygota</taxon>
        <taxon>Diptera</taxon>
        <taxon>Nematocera</taxon>
        <taxon>Psychodoidea</taxon>
        <taxon>Psychodidae</taxon>
        <taxon>Lutzomyia</taxon>
        <taxon>Lutzomyia</taxon>
    </lineage>
</organism>
<dbReference type="AlphaFoldDB" id="A0A1B0CF30"/>
<dbReference type="Pfam" id="PF00789">
    <property type="entry name" value="UBX"/>
    <property type="match status" value="1"/>
</dbReference>
<reference evidence="3" key="1">
    <citation type="submission" date="2020-05" db="UniProtKB">
        <authorList>
            <consortium name="EnsemblMetazoa"/>
        </authorList>
    </citation>
    <scope>IDENTIFICATION</scope>
    <source>
        <strain evidence="3">Jacobina</strain>
    </source>
</reference>
<dbReference type="GeneID" id="129792741"/>
<dbReference type="InterPro" id="IPR029071">
    <property type="entry name" value="Ubiquitin-like_domsf"/>
</dbReference>
<dbReference type="Pfam" id="PF14555">
    <property type="entry name" value="UBA_4"/>
    <property type="match status" value="1"/>
</dbReference>
<dbReference type="PROSITE" id="PS50033">
    <property type="entry name" value="UBX"/>
    <property type="match status" value="1"/>
</dbReference>
<dbReference type="GO" id="GO:0036503">
    <property type="term" value="P:ERAD pathway"/>
    <property type="evidence" value="ECO:0007669"/>
    <property type="project" value="TreeGrafter"/>
</dbReference>
<dbReference type="InterPro" id="IPR049483">
    <property type="entry name" value="FAF1_2-like_UAS"/>
</dbReference>
<dbReference type="Gene3D" id="1.10.8.10">
    <property type="entry name" value="DNA helicase RuvA subunit, C-terminal domain"/>
    <property type="match status" value="1"/>
</dbReference>